<dbReference type="Proteomes" id="UP000321570">
    <property type="component" value="Unassembled WGS sequence"/>
</dbReference>
<organism evidence="8 9">
    <name type="scientific">Hymenolepis diminuta</name>
    <name type="common">Rat tapeworm</name>
    <dbReference type="NCBI Taxonomy" id="6216"/>
    <lineage>
        <taxon>Eukaryota</taxon>
        <taxon>Metazoa</taxon>
        <taxon>Spiralia</taxon>
        <taxon>Lophotrochozoa</taxon>
        <taxon>Platyhelminthes</taxon>
        <taxon>Cestoda</taxon>
        <taxon>Eucestoda</taxon>
        <taxon>Cyclophyllidea</taxon>
        <taxon>Hymenolepididae</taxon>
        <taxon>Hymenolepis</taxon>
    </lineage>
</organism>
<keyword evidence="5" id="KW-0472">Membrane</keyword>
<dbReference type="GO" id="GO:0000139">
    <property type="term" value="C:Golgi membrane"/>
    <property type="evidence" value="ECO:0007669"/>
    <property type="project" value="TreeGrafter"/>
</dbReference>
<evidence type="ECO:0000256" key="2">
    <source>
        <dbReference type="ARBA" id="ARBA00022692"/>
    </source>
</evidence>
<dbReference type="GO" id="GO:0006888">
    <property type="term" value="P:endoplasmic reticulum to Golgi vesicle-mediated transport"/>
    <property type="evidence" value="ECO:0007669"/>
    <property type="project" value="TreeGrafter"/>
</dbReference>
<feature type="domain" description="L-type lectin-like" evidence="7">
    <location>
        <begin position="15"/>
        <end position="237"/>
    </location>
</feature>
<evidence type="ECO:0000256" key="1">
    <source>
        <dbReference type="ARBA" id="ARBA00004479"/>
    </source>
</evidence>
<dbReference type="InterPro" id="IPR051136">
    <property type="entry name" value="Intracellular_Lectin-GPT"/>
</dbReference>
<dbReference type="PANTHER" id="PTHR12223">
    <property type="entry name" value="VESICULAR MANNOSE-BINDING LECTIN"/>
    <property type="match status" value="1"/>
</dbReference>
<sequence>MKYLWILICLSIFPSIRCQRFQRRDHSLVPPYTGGWTTYGTTMISPSFVRLTADQKGSTAGISNIYPLHSRDWEVIIDFKVFGSKGTLFGDGFAFWYTDTPIKPGNALGAEVTFKGLGIFYDTYSNHNSGHGHDYPYVSCMVNNRSIAYDHDHDGNQTQLAGCHSSFRNKNHKTRTRITYSKNTLTVDMDVNHQNEWKNCISLGGVHLPTGYYLGISAATGDLTGKFNFVRLYTILT</sequence>
<dbReference type="Pfam" id="PF03388">
    <property type="entry name" value="Lectin_leg-like"/>
    <property type="match status" value="1"/>
</dbReference>
<dbReference type="GO" id="GO:0005793">
    <property type="term" value="C:endoplasmic reticulum-Golgi intermediate compartment"/>
    <property type="evidence" value="ECO:0007669"/>
    <property type="project" value="TreeGrafter"/>
</dbReference>
<protein>
    <recommendedName>
        <fullName evidence="7">L-type lectin-like domain-containing protein</fullName>
    </recommendedName>
</protein>
<feature type="chain" id="PRO_5022116736" description="L-type lectin-like domain-containing protein" evidence="6">
    <location>
        <begin position="19"/>
        <end position="237"/>
    </location>
</feature>
<dbReference type="Gene3D" id="2.60.120.200">
    <property type="match status" value="1"/>
</dbReference>
<name>A0A564YIL4_HYMDI</name>
<evidence type="ECO:0000313" key="8">
    <source>
        <dbReference type="EMBL" id="VUZ47105.1"/>
    </source>
</evidence>
<comment type="subcellular location">
    <subcellularLocation>
        <location evidence="1">Membrane</location>
        <topology evidence="1">Single-pass type I membrane protein</topology>
    </subcellularLocation>
</comment>
<proteinExistence type="predicted"/>
<reference evidence="8 9" key="1">
    <citation type="submission" date="2019-07" db="EMBL/GenBank/DDBJ databases">
        <authorList>
            <person name="Jastrzebski P J."/>
            <person name="Paukszto L."/>
            <person name="Jastrzebski P J."/>
        </authorList>
    </citation>
    <scope>NUCLEOTIDE SEQUENCE [LARGE SCALE GENOMIC DNA]</scope>
    <source>
        <strain evidence="8 9">WMS-il1</strain>
    </source>
</reference>
<dbReference type="SUPFAM" id="SSF49899">
    <property type="entry name" value="Concanavalin A-like lectins/glucanases"/>
    <property type="match status" value="1"/>
</dbReference>
<dbReference type="InterPro" id="IPR005052">
    <property type="entry name" value="Lectin_leg"/>
</dbReference>
<feature type="signal peptide" evidence="6">
    <location>
        <begin position="1"/>
        <end position="18"/>
    </location>
</feature>
<keyword evidence="3 6" id="KW-0732">Signal</keyword>
<dbReference type="InterPro" id="IPR013320">
    <property type="entry name" value="ConA-like_dom_sf"/>
</dbReference>
<evidence type="ECO:0000259" key="7">
    <source>
        <dbReference type="PROSITE" id="PS51328"/>
    </source>
</evidence>
<dbReference type="GO" id="GO:0030134">
    <property type="term" value="C:COPII-coated ER to Golgi transport vesicle"/>
    <property type="evidence" value="ECO:0007669"/>
    <property type="project" value="TreeGrafter"/>
</dbReference>
<dbReference type="PROSITE" id="PS51328">
    <property type="entry name" value="L_LECTIN_LIKE"/>
    <property type="match status" value="1"/>
</dbReference>
<dbReference type="GO" id="GO:0005789">
    <property type="term" value="C:endoplasmic reticulum membrane"/>
    <property type="evidence" value="ECO:0007669"/>
    <property type="project" value="TreeGrafter"/>
</dbReference>
<dbReference type="AlphaFoldDB" id="A0A564YIL4"/>
<evidence type="ECO:0000313" key="9">
    <source>
        <dbReference type="Proteomes" id="UP000321570"/>
    </source>
</evidence>
<gene>
    <name evidence="8" type="ORF">WMSIL1_LOCUS6759</name>
</gene>
<evidence type="ECO:0000256" key="5">
    <source>
        <dbReference type="ARBA" id="ARBA00023136"/>
    </source>
</evidence>
<keyword evidence="4" id="KW-1133">Transmembrane helix</keyword>
<accession>A0A564YIL4</accession>
<evidence type="ECO:0000256" key="3">
    <source>
        <dbReference type="ARBA" id="ARBA00022729"/>
    </source>
</evidence>
<dbReference type="EMBL" id="CABIJS010000222">
    <property type="protein sequence ID" value="VUZ47105.1"/>
    <property type="molecule type" value="Genomic_DNA"/>
</dbReference>
<keyword evidence="2" id="KW-0812">Transmembrane</keyword>
<evidence type="ECO:0000256" key="4">
    <source>
        <dbReference type="ARBA" id="ARBA00022989"/>
    </source>
</evidence>
<keyword evidence="9" id="KW-1185">Reference proteome</keyword>
<evidence type="ECO:0000256" key="6">
    <source>
        <dbReference type="SAM" id="SignalP"/>
    </source>
</evidence>
<dbReference type="PANTHER" id="PTHR12223:SF45">
    <property type="entry name" value="RE50040P"/>
    <property type="match status" value="1"/>
</dbReference>
<dbReference type="GO" id="GO:0005537">
    <property type="term" value="F:D-mannose binding"/>
    <property type="evidence" value="ECO:0007669"/>
    <property type="project" value="TreeGrafter"/>
</dbReference>